<evidence type="ECO:0000256" key="2">
    <source>
        <dbReference type="SAM" id="MobiDB-lite"/>
    </source>
</evidence>
<reference evidence="4" key="3">
    <citation type="submission" date="2015-04" db="UniProtKB">
        <authorList>
            <consortium name="EnsemblPlants"/>
        </authorList>
    </citation>
    <scope>IDENTIFICATION</scope>
</reference>
<dbReference type="AlphaFoldDB" id="A0A0D9WAC0"/>
<protein>
    <recommendedName>
        <fullName evidence="3">STML2-like C-terminal extension domain-containing protein</fullName>
    </recommendedName>
</protein>
<evidence type="ECO:0000313" key="4">
    <source>
        <dbReference type="EnsemblPlants" id="LPERR04G23070.3"/>
    </source>
</evidence>
<evidence type="ECO:0000256" key="1">
    <source>
        <dbReference type="ARBA" id="ARBA00008164"/>
    </source>
</evidence>
<dbReference type="EnsemblPlants" id="LPERR04G23070.1">
    <property type="protein sequence ID" value="LPERR04G23070.1"/>
    <property type="gene ID" value="LPERR04G23070"/>
</dbReference>
<accession>A0A0D9WAC0</accession>
<keyword evidence="5" id="KW-1185">Reference proteome</keyword>
<dbReference type="EnsemblPlants" id="LPERR04G23070.3">
    <property type="protein sequence ID" value="LPERR04G23070.3"/>
    <property type="gene ID" value="LPERR04G23070"/>
</dbReference>
<feature type="compositionally biased region" description="Polar residues" evidence="2">
    <location>
        <begin position="730"/>
        <end position="742"/>
    </location>
</feature>
<name>A0A0D9WAC0_9ORYZ</name>
<proteinExistence type="inferred from homology"/>
<evidence type="ECO:0000259" key="3">
    <source>
        <dbReference type="Pfam" id="PF16200"/>
    </source>
</evidence>
<reference evidence="4 5" key="2">
    <citation type="submission" date="2013-12" db="EMBL/GenBank/DDBJ databases">
        <authorList>
            <person name="Yu Y."/>
            <person name="Lee S."/>
            <person name="de Baynast K."/>
            <person name="Wissotski M."/>
            <person name="Liu L."/>
            <person name="Talag J."/>
            <person name="Goicoechea J."/>
            <person name="Angelova A."/>
            <person name="Jetty R."/>
            <person name="Kudrna D."/>
            <person name="Golser W."/>
            <person name="Rivera L."/>
            <person name="Zhang J."/>
            <person name="Wing R."/>
        </authorList>
    </citation>
    <scope>NUCLEOTIDE SEQUENCE</scope>
</reference>
<dbReference type="PANTHER" id="PTHR35161">
    <property type="entry name" value="OS02G0303100 PROTEIN"/>
    <property type="match status" value="1"/>
</dbReference>
<sequence length="761" mass="85121">MVCDDLTSFDATSSESETVSSVVKSGRYAPGYVYFSLFEMADQEGGPAGVCWWVGGLAIAKLFATEGPKLHTRNNGARAGFLHQLRDGGQVDGADRAHRPEVVIVPSRRGSIAPPLGCPRLAASIHRTSGRGIPSSGLGDLVEGDGHGNFFWIRPAAAGLPPSRGCESGSRFVYYSDDIFIESSSNSRFVLPHAEDGWRLQPMKIRFGVGDNITARSNKRFRDGELLLGLRVALKRPMSMSSPRRHHTDRAAFVRPTSFREYNMSRSWSSSQGPNTLHNMDDAWNVPPQPQPQLQPLPRKIDIPPASNASMSSRNTINEMVLSMKFDPIQYAKANKLVETFKVLGGTGEFSKLREPTKHLYDSLLQLVESYHDNDLCFSQISESTVLITSDWKFVLIEGTFALVNWTIEGANMNYRDIASLFRKLIHVSVGWRIVLEDFEMLLHAMECNGSMNRPVINQHASLLPICNTSAAYMSMYELLRKILPAKGRAGVMCRTSRSGNLRSTKMRLLPYRRTWVLRMVCNDFMLEFLKRTYKHGQLSASGLVTNRIDRNFQDTDLEFLDIIRHLFCHRMDMFPLCFNYIPIHVDLMCYALFTKLLAKLQQIVFSMSEWSMNDGGAEWELKCLRYEISGAEGNLIKLNSEAMRTKGSSEVANLTAAEQYMEAFANLAKMNGSILLPSDAGNPSVLIIAQSMQIYNNICLTKSLKSGRFSLADAPEETEPDEEDVDSTGLPSLSSGMPTPHNSEDQNDKTSLQRHHRDIP</sequence>
<feature type="domain" description="STML2-like C-terminal extension" evidence="3">
    <location>
        <begin position="641"/>
        <end position="699"/>
    </location>
</feature>
<dbReference type="Proteomes" id="UP000032180">
    <property type="component" value="Chromosome 4"/>
</dbReference>
<dbReference type="EnsemblPlants" id="LPERR04G23070.2">
    <property type="protein sequence ID" value="LPERR04G23070.2"/>
    <property type="gene ID" value="LPERR04G23070"/>
</dbReference>
<dbReference type="STRING" id="77586.A0A0D9WAC0"/>
<dbReference type="Pfam" id="PF16200">
    <property type="entry name" value="Band_7_C"/>
    <property type="match status" value="1"/>
</dbReference>
<reference evidence="4 5" key="1">
    <citation type="submission" date="2012-08" db="EMBL/GenBank/DDBJ databases">
        <title>Oryza genome evolution.</title>
        <authorList>
            <person name="Wing R.A."/>
        </authorList>
    </citation>
    <scope>NUCLEOTIDE SEQUENCE</scope>
</reference>
<dbReference type="HOGENOM" id="CLU_366547_0_0_1"/>
<feature type="compositionally biased region" description="Acidic residues" evidence="2">
    <location>
        <begin position="715"/>
        <end position="727"/>
    </location>
</feature>
<dbReference type="Gramene" id="LPERR04G23070.2">
    <property type="protein sequence ID" value="LPERR04G23070.2"/>
    <property type="gene ID" value="LPERR04G23070"/>
</dbReference>
<comment type="similarity">
    <text evidence="1">Belongs to the band 7/mec-2 family.</text>
</comment>
<dbReference type="PANTHER" id="PTHR35161:SF1">
    <property type="entry name" value="OS02G0138300 PROTEIN"/>
    <property type="match status" value="1"/>
</dbReference>
<organism evidence="4 5">
    <name type="scientific">Leersia perrieri</name>
    <dbReference type="NCBI Taxonomy" id="77586"/>
    <lineage>
        <taxon>Eukaryota</taxon>
        <taxon>Viridiplantae</taxon>
        <taxon>Streptophyta</taxon>
        <taxon>Embryophyta</taxon>
        <taxon>Tracheophyta</taxon>
        <taxon>Spermatophyta</taxon>
        <taxon>Magnoliopsida</taxon>
        <taxon>Liliopsida</taxon>
        <taxon>Poales</taxon>
        <taxon>Poaceae</taxon>
        <taxon>BOP clade</taxon>
        <taxon>Oryzoideae</taxon>
        <taxon>Oryzeae</taxon>
        <taxon>Oryzinae</taxon>
        <taxon>Leersia</taxon>
    </lineage>
</organism>
<dbReference type="Gramene" id="LPERR04G23070.3">
    <property type="protein sequence ID" value="LPERR04G23070.3"/>
    <property type="gene ID" value="LPERR04G23070"/>
</dbReference>
<feature type="region of interest" description="Disordered" evidence="2">
    <location>
        <begin position="713"/>
        <end position="761"/>
    </location>
</feature>
<dbReference type="InterPro" id="IPR032435">
    <property type="entry name" value="STML2-like_C"/>
</dbReference>
<dbReference type="Gramene" id="LPERR04G23070.1">
    <property type="protein sequence ID" value="LPERR04G23070.1"/>
    <property type="gene ID" value="LPERR04G23070"/>
</dbReference>
<evidence type="ECO:0000313" key="5">
    <source>
        <dbReference type="Proteomes" id="UP000032180"/>
    </source>
</evidence>